<reference evidence="3" key="1">
    <citation type="journal article" date="2019" name="Int. J. Syst. Evol. Microbiol.">
        <title>The Global Catalogue of Microorganisms (GCM) 10K type strain sequencing project: providing services to taxonomists for standard genome sequencing and annotation.</title>
        <authorList>
            <consortium name="The Broad Institute Genomics Platform"/>
            <consortium name="The Broad Institute Genome Sequencing Center for Infectious Disease"/>
            <person name="Wu L."/>
            <person name="Ma J."/>
        </authorList>
    </citation>
    <scope>NUCLEOTIDE SEQUENCE [LARGE SCALE GENOMIC DNA]</scope>
    <source>
        <strain evidence="3">CGMCC 4.7181</strain>
    </source>
</reference>
<keyword evidence="1" id="KW-1133">Transmembrane helix</keyword>
<comment type="caution">
    <text evidence="2">The sequence shown here is derived from an EMBL/GenBank/DDBJ whole genome shotgun (WGS) entry which is preliminary data.</text>
</comment>
<feature type="transmembrane region" description="Helical" evidence="1">
    <location>
        <begin position="49"/>
        <end position="67"/>
    </location>
</feature>
<protein>
    <recommendedName>
        <fullName evidence="4">DUF3093 domain-containing protein</fullName>
    </recommendedName>
</protein>
<dbReference type="RefSeq" id="WP_188699750.1">
    <property type="nucleotide sequence ID" value="NZ_BMMQ01000001.1"/>
</dbReference>
<dbReference type="InterPro" id="IPR021443">
    <property type="entry name" value="DUF3093"/>
</dbReference>
<evidence type="ECO:0000313" key="2">
    <source>
        <dbReference type="EMBL" id="GGO60027.1"/>
    </source>
</evidence>
<evidence type="ECO:0008006" key="4">
    <source>
        <dbReference type="Google" id="ProtNLM"/>
    </source>
</evidence>
<feature type="transmembrane region" description="Helical" evidence="1">
    <location>
        <begin position="26"/>
        <end position="43"/>
    </location>
</feature>
<name>A0ABQ2MXR2_9MICO</name>
<gene>
    <name evidence="2" type="ORF">GCM10010910_04410</name>
</gene>
<dbReference type="Pfam" id="PF11292">
    <property type="entry name" value="DUF3093"/>
    <property type="match status" value="1"/>
</dbReference>
<sequence>MHVLNASAGTGRQQTSAYRERLTPSLKFIVGAAIIAPMVSLVFVRFNQAAALVFGVLAAAILIWILLGTAPRVRVENGELIAGRAHIDVAHLGDPQILTGEDAAKARGVGLDPRGWYLIRGGIDGIVLVENIDPADPVTTWTVSSRTPDRLAAAIRRAQHAS</sequence>
<keyword evidence="1" id="KW-0472">Membrane</keyword>
<dbReference type="Proteomes" id="UP000638043">
    <property type="component" value="Unassembled WGS sequence"/>
</dbReference>
<keyword evidence="3" id="KW-1185">Reference proteome</keyword>
<organism evidence="2 3">
    <name type="scientific">Microbacterium nanhaiense</name>
    <dbReference type="NCBI Taxonomy" id="1301026"/>
    <lineage>
        <taxon>Bacteria</taxon>
        <taxon>Bacillati</taxon>
        <taxon>Actinomycetota</taxon>
        <taxon>Actinomycetes</taxon>
        <taxon>Micrococcales</taxon>
        <taxon>Microbacteriaceae</taxon>
        <taxon>Microbacterium</taxon>
    </lineage>
</organism>
<evidence type="ECO:0000313" key="3">
    <source>
        <dbReference type="Proteomes" id="UP000638043"/>
    </source>
</evidence>
<dbReference type="EMBL" id="BMMQ01000001">
    <property type="protein sequence ID" value="GGO60027.1"/>
    <property type="molecule type" value="Genomic_DNA"/>
</dbReference>
<proteinExistence type="predicted"/>
<accession>A0ABQ2MXR2</accession>
<evidence type="ECO:0000256" key="1">
    <source>
        <dbReference type="SAM" id="Phobius"/>
    </source>
</evidence>
<keyword evidence="1" id="KW-0812">Transmembrane</keyword>